<dbReference type="OrthoDB" id="3701090at2"/>
<dbReference type="AlphaFoldDB" id="A0A1G6KF40"/>
<gene>
    <name evidence="2" type="ORF">SAMN05216174_101860</name>
</gene>
<keyword evidence="3" id="KW-1185">Reference proteome</keyword>
<reference evidence="3" key="1">
    <citation type="submission" date="2016-10" db="EMBL/GenBank/DDBJ databases">
        <authorList>
            <person name="Varghese N."/>
            <person name="Submissions S."/>
        </authorList>
    </citation>
    <scope>NUCLEOTIDE SEQUENCE [LARGE SCALE GENOMIC DNA]</scope>
    <source>
        <strain evidence="3">IBRC-M 10403</strain>
    </source>
</reference>
<evidence type="ECO:0000313" key="2">
    <source>
        <dbReference type="EMBL" id="SDC29195.1"/>
    </source>
</evidence>
<feature type="region of interest" description="Disordered" evidence="1">
    <location>
        <begin position="1"/>
        <end position="71"/>
    </location>
</feature>
<evidence type="ECO:0000313" key="3">
    <source>
        <dbReference type="Proteomes" id="UP000199501"/>
    </source>
</evidence>
<evidence type="ECO:0000256" key="1">
    <source>
        <dbReference type="SAM" id="MobiDB-lite"/>
    </source>
</evidence>
<protein>
    <submittedName>
        <fullName evidence="2">Uncharacterized protein</fullName>
    </submittedName>
</protein>
<dbReference type="Proteomes" id="UP000199501">
    <property type="component" value="Unassembled WGS sequence"/>
</dbReference>
<organism evidence="2 3">
    <name type="scientific">Actinokineospora iranica</name>
    <dbReference type="NCBI Taxonomy" id="1271860"/>
    <lineage>
        <taxon>Bacteria</taxon>
        <taxon>Bacillati</taxon>
        <taxon>Actinomycetota</taxon>
        <taxon>Actinomycetes</taxon>
        <taxon>Pseudonocardiales</taxon>
        <taxon>Pseudonocardiaceae</taxon>
        <taxon>Actinokineospora</taxon>
    </lineage>
</organism>
<accession>A0A1G6KF40</accession>
<dbReference type="RefSeq" id="WP_091448260.1">
    <property type="nucleotide sequence ID" value="NZ_FMZZ01000001.1"/>
</dbReference>
<sequence length="71" mass="7306">MNGTDRPDEDAGGFLVDGVAPQVIGGGPAEDESVSGDLGEVAYDREPPTSPIQAQTPPPKKGWLGKLFGRG</sequence>
<name>A0A1G6KF40_9PSEU</name>
<proteinExistence type="predicted"/>
<dbReference type="EMBL" id="FMZZ01000001">
    <property type="protein sequence ID" value="SDC29195.1"/>
    <property type="molecule type" value="Genomic_DNA"/>
</dbReference>
<dbReference type="STRING" id="1271860.SAMN05216174_101860"/>